<evidence type="ECO:0008006" key="5">
    <source>
        <dbReference type="Google" id="ProtNLM"/>
    </source>
</evidence>
<keyword evidence="1" id="KW-0812">Transmembrane</keyword>
<gene>
    <name evidence="3" type="ORF">RM479_14330</name>
</gene>
<keyword evidence="4" id="KW-1185">Reference proteome</keyword>
<feature type="chain" id="PRO_5045803727" description="DUF4350 domain-containing protein" evidence="2">
    <location>
        <begin position="32"/>
        <end position="655"/>
    </location>
</feature>
<organism evidence="3 4">
    <name type="scientific">Nocardiopsis lambiniae</name>
    <dbReference type="NCBI Taxonomy" id="3075539"/>
    <lineage>
        <taxon>Bacteria</taxon>
        <taxon>Bacillati</taxon>
        <taxon>Actinomycetota</taxon>
        <taxon>Actinomycetes</taxon>
        <taxon>Streptosporangiales</taxon>
        <taxon>Nocardiopsidaceae</taxon>
        <taxon>Nocardiopsis</taxon>
    </lineage>
</organism>
<name>A0ABU2MA93_9ACTN</name>
<evidence type="ECO:0000313" key="4">
    <source>
        <dbReference type="Proteomes" id="UP001183390"/>
    </source>
</evidence>
<dbReference type="RefSeq" id="WP_311512232.1">
    <property type="nucleotide sequence ID" value="NZ_JAVREP010000008.1"/>
</dbReference>
<keyword evidence="2" id="KW-0732">Signal</keyword>
<feature type="signal peptide" evidence="2">
    <location>
        <begin position="1"/>
        <end position="31"/>
    </location>
</feature>
<feature type="transmembrane region" description="Helical" evidence="1">
    <location>
        <begin position="217"/>
        <end position="237"/>
    </location>
</feature>
<keyword evidence="1" id="KW-0472">Membrane</keyword>
<feature type="transmembrane region" description="Helical" evidence="1">
    <location>
        <begin position="249"/>
        <end position="270"/>
    </location>
</feature>
<keyword evidence="1" id="KW-1133">Transmembrane helix</keyword>
<comment type="caution">
    <text evidence="3">The sequence shown here is derived from an EMBL/GenBank/DDBJ whole genome shotgun (WGS) entry which is preliminary data.</text>
</comment>
<evidence type="ECO:0000313" key="3">
    <source>
        <dbReference type="EMBL" id="MDT0329594.1"/>
    </source>
</evidence>
<accession>A0ABU2MA93</accession>
<dbReference type="EMBL" id="JAVREP010000008">
    <property type="protein sequence ID" value="MDT0329594.1"/>
    <property type="molecule type" value="Genomic_DNA"/>
</dbReference>
<feature type="transmembrane region" description="Helical" evidence="1">
    <location>
        <begin position="457"/>
        <end position="483"/>
    </location>
</feature>
<reference evidence="4" key="1">
    <citation type="submission" date="2023-07" db="EMBL/GenBank/DDBJ databases">
        <title>30 novel species of actinomycetes from the DSMZ collection.</title>
        <authorList>
            <person name="Nouioui I."/>
        </authorList>
    </citation>
    <scope>NUCLEOTIDE SEQUENCE [LARGE SCALE GENOMIC DNA]</scope>
    <source>
        <strain evidence="4">DSM 44743</strain>
    </source>
</reference>
<protein>
    <recommendedName>
        <fullName evidence="5">DUF4350 domain-containing protein</fullName>
    </recommendedName>
</protein>
<dbReference type="Proteomes" id="UP001183390">
    <property type="component" value="Unassembled WGS sequence"/>
</dbReference>
<evidence type="ECO:0000256" key="2">
    <source>
        <dbReference type="SAM" id="SignalP"/>
    </source>
</evidence>
<proteinExistence type="predicted"/>
<evidence type="ECO:0000256" key="1">
    <source>
        <dbReference type="SAM" id="Phobius"/>
    </source>
</evidence>
<sequence length="655" mass="69218">MPLPHRARGPLRALLLTVAPALLLLSAPAAADTVDPTDSGPATVGPQATYAEHYAGLLAEHPEGAAVVVDGAVGGMTPPEEMTDALHEAFASLGVPYHVVVTPFLGAGSDAGMDEILPAVHDRLGADGLYVILPPEGGVTELRAYGIDLPVDAGRDAVYAADVYGSPAHEVARVMVEGMADPSSVEAARDEKEPREGALSAFLDDIDPTRHNGPENLGFLVGAAGGAILCVGGWVAWRQGRRGRLVGSIVAVLVPLSLTGVAVASSYQWMMSAPVGGHEVADAEDLVRLEAPYVVSTGRVEAIAAHLAEEPLYVDPIMPLPREGLERVPGLLADAPVPVYAAVVTMNHHDEAEGHAEVLAAALASVAEEDGVYIVVGSGIVAPDVGAAAHGLEIDPYTLWSPMAFNEGATPAAALEQAVADVAEMEFTPGDGYEPLFADDEPHLPGPRGERYWSGGLVPALLIVGPFLAACAIGLTYLAVFLARVRAAGADPTIRSPRALRRVALRETGLLRGLLEREPDRIPTPFMAQAEAALMLMDRDPEALDLLGVAVLARRVLAVADDPDAETEPCSVDPLHPFAVERARSRIGGGGRTPLCGACAELHDSEREKRMLRLRTRSTAHSYRRDPDTPWIRHRFGARRPDQMVELLLKETRVH</sequence>